<dbReference type="EMBL" id="VYYT01000028">
    <property type="protein sequence ID" value="KAK2776380.1"/>
    <property type="molecule type" value="Genomic_DNA"/>
</dbReference>
<reference evidence="2" key="1">
    <citation type="submission" date="2023-02" db="EMBL/GenBank/DDBJ databases">
        <title>Colletotrichum kahawae CIFC_Que2 genome sequencing and assembly.</title>
        <authorList>
            <person name="Baroncelli R."/>
        </authorList>
    </citation>
    <scope>NUCLEOTIDE SEQUENCE</scope>
    <source>
        <strain evidence="2">CIFC_Que2</strain>
    </source>
</reference>
<feature type="signal peptide" evidence="1">
    <location>
        <begin position="1"/>
        <end position="22"/>
    </location>
</feature>
<proteinExistence type="predicted"/>
<gene>
    <name evidence="2" type="ORF">CKAH01_12434</name>
</gene>
<dbReference type="AlphaFoldDB" id="A0AAD9YSA8"/>
<sequence>MNAFTATAILALTGAMGNLVAGAPAIEANGPPYTRRKLTTTSTPTVTTATDRWTFGWPSGLPVPILTTIHPSEPTITITDSRNTTLHTRHKLPQTTSTADVDVEIEYVTVTQVVPATTYVVRV</sequence>
<protein>
    <recommendedName>
        <fullName evidence="4">Extracellular proline-serine rich protein</fullName>
    </recommendedName>
</protein>
<evidence type="ECO:0008006" key="4">
    <source>
        <dbReference type="Google" id="ProtNLM"/>
    </source>
</evidence>
<evidence type="ECO:0000256" key="1">
    <source>
        <dbReference type="SAM" id="SignalP"/>
    </source>
</evidence>
<comment type="caution">
    <text evidence="2">The sequence shown here is derived from an EMBL/GenBank/DDBJ whole genome shotgun (WGS) entry which is preliminary data.</text>
</comment>
<feature type="chain" id="PRO_5041941191" description="Extracellular proline-serine rich protein" evidence="1">
    <location>
        <begin position="23"/>
        <end position="123"/>
    </location>
</feature>
<keyword evidence="3" id="KW-1185">Reference proteome</keyword>
<organism evidence="2 3">
    <name type="scientific">Colletotrichum kahawae</name>
    <name type="common">Coffee berry disease fungus</name>
    <dbReference type="NCBI Taxonomy" id="34407"/>
    <lineage>
        <taxon>Eukaryota</taxon>
        <taxon>Fungi</taxon>
        <taxon>Dikarya</taxon>
        <taxon>Ascomycota</taxon>
        <taxon>Pezizomycotina</taxon>
        <taxon>Sordariomycetes</taxon>
        <taxon>Hypocreomycetidae</taxon>
        <taxon>Glomerellales</taxon>
        <taxon>Glomerellaceae</taxon>
        <taxon>Colletotrichum</taxon>
        <taxon>Colletotrichum gloeosporioides species complex</taxon>
    </lineage>
</organism>
<dbReference type="Proteomes" id="UP001281614">
    <property type="component" value="Unassembled WGS sequence"/>
</dbReference>
<evidence type="ECO:0000313" key="3">
    <source>
        <dbReference type="Proteomes" id="UP001281614"/>
    </source>
</evidence>
<accession>A0AAD9YSA8</accession>
<evidence type="ECO:0000313" key="2">
    <source>
        <dbReference type="EMBL" id="KAK2776380.1"/>
    </source>
</evidence>
<keyword evidence="1" id="KW-0732">Signal</keyword>
<name>A0AAD9YSA8_COLKA</name>